<evidence type="ECO:0000256" key="4">
    <source>
        <dbReference type="ARBA" id="ARBA00023136"/>
    </source>
</evidence>
<feature type="transmembrane region" description="Helical" evidence="5">
    <location>
        <begin position="124"/>
        <end position="145"/>
    </location>
</feature>
<feature type="domain" description="TMEM205-like" evidence="6">
    <location>
        <begin position="11"/>
        <end position="104"/>
    </location>
</feature>
<proteinExistence type="predicted"/>
<evidence type="ECO:0000256" key="2">
    <source>
        <dbReference type="ARBA" id="ARBA00022692"/>
    </source>
</evidence>
<evidence type="ECO:0000259" key="6">
    <source>
        <dbReference type="Pfam" id="PF13664"/>
    </source>
</evidence>
<dbReference type="RefSeq" id="WP_145018055.1">
    <property type="nucleotide sequence ID" value="NZ_VLLN01000003.1"/>
</dbReference>
<comment type="caution">
    <text evidence="7">The sequence shown here is derived from an EMBL/GenBank/DDBJ whole genome shotgun (WGS) entry which is preliminary data.</text>
</comment>
<evidence type="ECO:0000313" key="7">
    <source>
        <dbReference type="EMBL" id="TWJ32669.1"/>
    </source>
</evidence>
<dbReference type="EMBL" id="VLLN01000003">
    <property type="protein sequence ID" value="TWJ32669.1"/>
    <property type="molecule type" value="Genomic_DNA"/>
</dbReference>
<feature type="transmembrane region" description="Helical" evidence="5">
    <location>
        <begin position="43"/>
        <end position="67"/>
    </location>
</feature>
<dbReference type="GO" id="GO:0016020">
    <property type="term" value="C:membrane"/>
    <property type="evidence" value="ECO:0007669"/>
    <property type="project" value="UniProtKB-SubCell"/>
</dbReference>
<evidence type="ECO:0000313" key="8">
    <source>
        <dbReference type="Proteomes" id="UP000319449"/>
    </source>
</evidence>
<protein>
    <submittedName>
        <fullName evidence="7">Uncharacterized protein DUF4149</fullName>
    </submittedName>
</protein>
<dbReference type="AlphaFoldDB" id="A0A562WQR3"/>
<feature type="transmembrane region" description="Helical" evidence="5">
    <location>
        <begin position="6"/>
        <end position="31"/>
    </location>
</feature>
<keyword evidence="4 5" id="KW-0472">Membrane</keyword>
<dbReference type="OrthoDB" id="5397209at2"/>
<dbReference type="InterPro" id="IPR025423">
    <property type="entry name" value="TMEM205-like"/>
</dbReference>
<dbReference type="Proteomes" id="UP000319449">
    <property type="component" value="Unassembled WGS sequence"/>
</dbReference>
<accession>A0A562WQR3</accession>
<comment type="subcellular location">
    <subcellularLocation>
        <location evidence="1">Membrane</location>
    </subcellularLocation>
</comment>
<organism evidence="7 8">
    <name type="scientific">Geobacter argillaceus</name>
    <dbReference type="NCBI Taxonomy" id="345631"/>
    <lineage>
        <taxon>Bacteria</taxon>
        <taxon>Pseudomonadati</taxon>
        <taxon>Thermodesulfobacteriota</taxon>
        <taxon>Desulfuromonadia</taxon>
        <taxon>Geobacterales</taxon>
        <taxon>Geobacteraceae</taxon>
        <taxon>Geobacter</taxon>
    </lineage>
</organism>
<evidence type="ECO:0000256" key="1">
    <source>
        <dbReference type="ARBA" id="ARBA00004370"/>
    </source>
</evidence>
<keyword evidence="8" id="KW-1185">Reference proteome</keyword>
<name>A0A562WQR3_9BACT</name>
<gene>
    <name evidence="7" type="ORF">JN12_00644</name>
</gene>
<evidence type="ECO:0000256" key="3">
    <source>
        <dbReference type="ARBA" id="ARBA00022989"/>
    </source>
</evidence>
<keyword evidence="2 5" id="KW-0812">Transmembrane</keyword>
<dbReference type="Pfam" id="PF13664">
    <property type="entry name" value="DUF4149"/>
    <property type="match status" value="1"/>
</dbReference>
<keyword evidence="3 5" id="KW-1133">Transmembrane helix</keyword>
<reference evidence="7 8" key="1">
    <citation type="submission" date="2019-07" db="EMBL/GenBank/DDBJ databases">
        <title>Genomic Encyclopedia of Archaeal and Bacterial Type Strains, Phase II (KMG-II): from individual species to whole genera.</title>
        <authorList>
            <person name="Goeker M."/>
        </authorList>
    </citation>
    <scope>NUCLEOTIDE SEQUENCE [LARGE SCALE GENOMIC DNA]</scope>
    <source>
        <strain evidence="7 8">ATCC BAA-1139</strain>
    </source>
</reference>
<evidence type="ECO:0000256" key="5">
    <source>
        <dbReference type="SAM" id="Phobius"/>
    </source>
</evidence>
<sequence length="146" mass="15997">MQLVSILYRVAVAFWVGGIAIFTFVLTPTLFRALTRDQAGSIVGILFPGYFRWGLACGAVALATLLVLRDRAFSARLVIILAMLTITSVQAFVIEPRAAALKKEIPSFETTSKEHPLRREFSRLHAFSAICNLSVFSGGVILLVLL</sequence>
<feature type="transmembrane region" description="Helical" evidence="5">
    <location>
        <begin position="73"/>
        <end position="94"/>
    </location>
</feature>